<sequence length="806" mass="90757">MIHKKNTSLLLLIILCNTLLATGQHTIYTLSLTIKDITSKKALTGVNLKIGSNSFISDSQGVIRIRRSTYKSFHGVFSMAGYSDLNVQFYPQNTIEKDSIFLTRTTGELQAVTIRSYLRPNEINSIVPAMTLHAKDLNKTKGANLAQILETIPGVNILKTSNTIGKPIVDGLYGNRVLVINNGVKIEGQAWGIEHAPEVDPSNAQQISVTKGADAVRYGAEALGGVIILSPAPLSYNDSALHGELVLNGATNGRGGSSSAEIGSSFNRMPQLAWRIHGSYKRLGNYKTKEYFLENTGMDQKSIGATLGYQGSHYGGQVYFDQYQTALGIFIGSDIGSVADLYARIHSKGPFEEGTFSYKYNAPYQTVKHQLFKVNTYYNTKDGSHFEIKFNLQKDYRKEYDKRRSTRATIPITDLELSTNTLEGSWEKVFAKKWHTTVGVNLRGQSNYNDTITLSNPVIPNYSANSVGIFGIERLTLNKKIELEAGTRIDYQAFNAAGRRFIYLYYDDQGNIIPNADVPYYDGHLTLHGGYHNYGGDRTFQNLSFILGGLWRSDHNLQIRSNLGLAWRAPNAEELYSYGLHQSVHAIEYGDSTLKSEQGFKWINSITKTSSLLDFNVSLYLQYIKNYIYLNPTNKFEQTVTGTYPVFENKQTNAFLKGIDLDAKYHFGQSGELFEYELKASILRASNLTQNKYLPFIPSDRFTNCIQYNIPASEKLTEEYVQLSYLFVLRQNRYTTGSDFLAPPPSYGLFGISAGTRITLKGNRTLDINFSIDNLLNESYRDYMDRFRYYVDEIGRNIQIRAIYKF</sequence>
<dbReference type="GO" id="GO:0044718">
    <property type="term" value="P:siderophore transmembrane transport"/>
    <property type="evidence" value="ECO:0007669"/>
    <property type="project" value="TreeGrafter"/>
</dbReference>
<keyword evidence="2 8" id="KW-0813">Transport</keyword>
<keyword evidence="5 9" id="KW-0798">TonB box</keyword>
<evidence type="ECO:0000256" key="7">
    <source>
        <dbReference type="ARBA" id="ARBA00023237"/>
    </source>
</evidence>
<evidence type="ECO:0000256" key="2">
    <source>
        <dbReference type="ARBA" id="ARBA00022448"/>
    </source>
</evidence>
<keyword evidence="6 8" id="KW-0472">Membrane</keyword>
<keyword evidence="7 8" id="KW-0998">Cell outer membrane</keyword>
<dbReference type="OrthoDB" id="9795928at2"/>
<dbReference type="InterPro" id="IPR000531">
    <property type="entry name" value="Beta-barrel_TonB"/>
</dbReference>
<reference evidence="13 14" key="1">
    <citation type="submission" date="2016-10" db="EMBL/GenBank/DDBJ databases">
        <authorList>
            <person name="de Groot N.N."/>
        </authorList>
    </citation>
    <scope>NUCLEOTIDE SEQUENCE [LARGE SCALE GENOMIC DNA]</scope>
    <source>
        <strain evidence="13 14">Vu-144</strain>
    </source>
</reference>
<evidence type="ECO:0000256" key="1">
    <source>
        <dbReference type="ARBA" id="ARBA00004571"/>
    </source>
</evidence>
<dbReference type="InterPro" id="IPR039426">
    <property type="entry name" value="TonB-dep_rcpt-like"/>
</dbReference>
<proteinExistence type="inferred from homology"/>
<keyword evidence="3 8" id="KW-1134">Transmembrane beta strand</keyword>
<keyword evidence="14" id="KW-1185">Reference proteome</keyword>
<evidence type="ECO:0000256" key="6">
    <source>
        <dbReference type="ARBA" id="ARBA00023136"/>
    </source>
</evidence>
<evidence type="ECO:0000313" key="14">
    <source>
        <dbReference type="Proteomes" id="UP000199041"/>
    </source>
</evidence>
<feature type="domain" description="TonB-dependent receptor-like beta-barrel" evidence="11">
    <location>
        <begin position="308"/>
        <end position="775"/>
    </location>
</feature>
<dbReference type="Pfam" id="PF00593">
    <property type="entry name" value="TonB_dep_Rec_b-barrel"/>
    <property type="match status" value="1"/>
</dbReference>
<evidence type="ECO:0000259" key="11">
    <source>
        <dbReference type="Pfam" id="PF00593"/>
    </source>
</evidence>
<evidence type="ECO:0000256" key="4">
    <source>
        <dbReference type="ARBA" id="ARBA00022692"/>
    </source>
</evidence>
<dbReference type="Proteomes" id="UP000199041">
    <property type="component" value="Unassembled WGS sequence"/>
</dbReference>
<comment type="similarity">
    <text evidence="8 9">Belongs to the TonB-dependent receptor family.</text>
</comment>
<organism evidence="13 14">
    <name type="scientific">Arachidicoccus rhizosphaerae</name>
    <dbReference type="NCBI Taxonomy" id="551991"/>
    <lineage>
        <taxon>Bacteria</taxon>
        <taxon>Pseudomonadati</taxon>
        <taxon>Bacteroidota</taxon>
        <taxon>Chitinophagia</taxon>
        <taxon>Chitinophagales</taxon>
        <taxon>Chitinophagaceae</taxon>
        <taxon>Arachidicoccus</taxon>
    </lineage>
</organism>
<gene>
    <name evidence="13" type="ORF">SAMN05192529_11550</name>
</gene>
<keyword evidence="4 8" id="KW-0812">Transmembrane</keyword>
<dbReference type="PANTHER" id="PTHR30069:SF40">
    <property type="entry name" value="TONB-DEPENDENT RECEPTOR NMB0964-RELATED"/>
    <property type="match status" value="1"/>
</dbReference>
<protein>
    <submittedName>
        <fullName evidence="13">Iron complex outermembrane recepter protein</fullName>
    </submittedName>
</protein>
<name>A0A1H4AKU8_9BACT</name>
<dbReference type="InterPro" id="IPR036942">
    <property type="entry name" value="Beta-barrel_TonB_sf"/>
</dbReference>
<dbReference type="Gene3D" id="2.40.170.20">
    <property type="entry name" value="TonB-dependent receptor, beta-barrel domain"/>
    <property type="match status" value="1"/>
</dbReference>
<dbReference type="InterPro" id="IPR012910">
    <property type="entry name" value="Plug_dom"/>
</dbReference>
<evidence type="ECO:0000256" key="10">
    <source>
        <dbReference type="SAM" id="SignalP"/>
    </source>
</evidence>
<dbReference type="PANTHER" id="PTHR30069">
    <property type="entry name" value="TONB-DEPENDENT OUTER MEMBRANE RECEPTOR"/>
    <property type="match status" value="1"/>
</dbReference>
<dbReference type="EMBL" id="FNQY01000015">
    <property type="protein sequence ID" value="SEA36566.1"/>
    <property type="molecule type" value="Genomic_DNA"/>
</dbReference>
<accession>A0A1H4AKU8</accession>
<evidence type="ECO:0000256" key="3">
    <source>
        <dbReference type="ARBA" id="ARBA00022452"/>
    </source>
</evidence>
<dbReference type="STRING" id="551991.SAMN05192529_11550"/>
<evidence type="ECO:0000256" key="5">
    <source>
        <dbReference type="ARBA" id="ARBA00023077"/>
    </source>
</evidence>
<feature type="domain" description="TonB-dependent receptor plug" evidence="12">
    <location>
        <begin position="131"/>
        <end position="226"/>
    </location>
</feature>
<dbReference type="InterPro" id="IPR037066">
    <property type="entry name" value="Plug_dom_sf"/>
</dbReference>
<comment type="subcellular location">
    <subcellularLocation>
        <location evidence="1 8">Cell outer membrane</location>
        <topology evidence="1 8">Multi-pass membrane protein</topology>
    </subcellularLocation>
</comment>
<dbReference type="RefSeq" id="WP_091399197.1">
    <property type="nucleotide sequence ID" value="NZ_FNQY01000015.1"/>
</dbReference>
<keyword evidence="10" id="KW-0732">Signal</keyword>
<dbReference type="Gene3D" id="2.170.130.10">
    <property type="entry name" value="TonB-dependent receptor, plug domain"/>
    <property type="match status" value="1"/>
</dbReference>
<evidence type="ECO:0000259" key="12">
    <source>
        <dbReference type="Pfam" id="PF07715"/>
    </source>
</evidence>
<feature type="chain" id="PRO_5011507731" evidence="10">
    <location>
        <begin position="22"/>
        <end position="806"/>
    </location>
</feature>
<dbReference type="AlphaFoldDB" id="A0A1H4AKU8"/>
<evidence type="ECO:0000313" key="13">
    <source>
        <dbReference type="EMBL" id="SEA36566.1"/>
    </source>
</evidence>
<dbReference type="SUPFAM" id="SSF56935">
    <property type="entry name" value="Porins"/>
    <property type="match status" value="1"/>
</dbReference>
<evidence type="ECO:0000256" key="9">
    <source>
        <dbReference type="RuleBase" id="RU003357"/>
    </source>
</evidence>
<dbReference type="Pfam" id="PF07715">
    <property type="entry name" value="Plug"/>
    <property type="match status" value="1"/>
</dbReference>
<dbReference type="GO" id="GO:0015344">
    <property type="term" value="F:siderophore uptake transmembrane transporter activity"/>
    <property type="evidence" value="ECO:0007669"/>
    <property type="project" value="TreeGrafter"/>
</dbReference>
<evidence type="ECO:0000256" key="8">
    <source>
        <dbReference type="PROSITE-ProRule" id="PRU01360"/>
    </source>
</evidence>
<dbReference type="GO" id="GO:0009279">
    <property type="term" value="C:cell outer membrane"/>
    <property type="evidence" value="ECO:0007669"/>
    <property type="project" value="UniProtKB-SubCell"/>
</dbReference>
<dbReference type="PROSITE" id="PS52016">
    <property type="entry name" value="TONB_DEPENDENT_REC_3"/>
    <property type="match status" value="1"/>
</dbReference>
<feature type="signal peptide" evidence="10">
    <location>
        <begin position="1"/>
        <end position="21"/>
    </location>
</feature>